<evidence type="ECO:0000259" key="2">
    <source>
        <dbReference type="Pfam" id="PF18299"/>
    </source>
</evidence>
<dbReference type="InterPro" id="IPR041261">
    <property type="entry name" value="R2K_2"/>
</dbReference>
<dbReference type="EMBL" id="RBAM01000035">
    <property type="protein sequence ID" value="RKN59995.1"/>
    <property type="molecule type" value="Genomic_DNA"/>
</dbReference>
<protein>
    <submittedName>
        <fullName evidence="3">DUF4343 domain-containing protein</fullName>
    </submittedName>
</protein>
<dbReference type="RefSeq" id="WP_120760006.1">
    <property type="nucleotide sequence ID" value="NZ_RBAM01000035.1"/>
</dbReference>
<evidence type="ECO:0000256" key="1">
    <source>
        <dbReference type="SAM" id="MobiDB-lite"/>
    </source>
</evidence>
<dbReference type="Pfam" id="PF18299">
    <property type="entry name" value="R2K_2"/>
    <property type="match status" value="1"/>
</dbReference>
<accession>A0A3B0AGK0</accession>
<gene>
    <name evidence="3" type="ORF">D7231_33710</name>
</gene>
<dbReference type="OrthoDB" id="654524at2"/>
<name>A0A3B0AGK0_9ACTN</name>
<dbReference type="Proteomes" id="UP000270343">
    <property type="component" value="Unassembled WGS sequence"/>
</dbReference>
<keyword evidence="4" id="KW-1185">Reference proteome</keyword>
<dbReference type="AlphaFoldDB" id="A0A3B0AGK0"/>
<feature type="domain" description="ATP-grasp" evidence="2">
    <location>
        <begin position="86"/>
        <end position="245"/>
    </location>
</feature>
<comment type="caution">
    <text evidence="3">The sequence shown here is derived from an EMBL/GenBank/DDBJ whole genome shotgun (WGS) entry which is preliminary data.</text>
</comment>
<organism evidence="3 4">
    <name type="scientific">Streptomyces klenkii</name>
    <dbReference type="NCBI Taxonomy" id="1420899"/>
    <lineage>
        <taxon>Bacteria</taxon>
        <taxon>Bacillati</taxon>
        <taxon>Actinomycetota</taxon>
        <taxon>Actinomycetes</taxon>
        <taxon>Kitasatosporales</taxon>
        <taxon>Streptomycetaceae</taxon>
        <taxon>Streptomyces</taxon>
    </lineage>
</organism>
<sequence>MAVSRTDFLAHAPQYSTTGELLAAAARQRGMDVEVLPVCGGAGGLRGRPGGHYFGGPLFAAGIADELEVGLLEPTDDWLSSLPHEFTLRNIVSSTLSEARRLTRPAFVKPPSGKSFPAAVHTDGGTLPRTTDLPSDTPVQISDVVTWAREFRLFVLDGECRTGSQYVAFGRMDSAPLHGHPDEEIVREFANNLLAAHGHTLPSAVALDVGLLSTSDGGTSGWAVVEANMAWFANCYASDPDRTLDVVLRAAGPRSRLSARDRGFCRHLKDA</sequence>
<proteinExistence type="predicted"/>
<evidence type="ECO:0000313" key="3">
    <source>
        <dbReference type="EMBL" id="RKN59995.1"/>
    </source>
</evidence>
<reference evidence="3 4" key="1">
    <citation type="journal article" date="2015" name="Antonie Van Leeuwenhoek">
        <title>Streptomyces klenkii sp. nov., isolated from deep marine sediment.</title>
        <authorList>
            <person name="Veyisoglu A."/>
            <person name="Sahin N."/>
        </authorList>
    </citation>
    <scope>NUCLEOTIDE SEQUENCE [LARGE SCALE GENOMIC DNA]</scope>
    <source>
        <strain evidence="3 4">KCTC 29202</strain>
    </source>
</reference>
<evidence type="ECO:0000313" key="4">
    <source>
        <dbReference type="Proteomes" id="UP000270343"/>
    </source>
</evidence>
<feature type="region of interest" description="Disordered" evidence="1">
    <location>
        <begin position="113"/>
        <end position="135"/>
    </location>
</feature>